<dbReference type="AlphaFoldDB" id="A0A5J4NGZ7"/>
<dbReference type="EMBL" id="QNGE01002912">
    <property type="protein sequence ID" value="KAA3674795.1"/>
    <property type="molecule type" value="Genomic_DNA"/>
</dbReference>
<accession>A0A5J4NGZ7</accession>
<name>A0A5J4NGZ7_9TREM</name>
<reference evidence="1 2" key="1">
    <citation type="journal article" date="2019" name="Gigascience">
        <title>Whole-genome sequence of the oriental lung fluke Paragonimus westermani.</title>
        <authorList>
            <person name="Oey H."/>
            <person name="Zakrzewski M."/>
            <person name="Narain K."/>
            <person name="Devi K.R."/>
            <person name="Agatsuma T."/>
            <person name="Nawaratna S."/>
            <person name="Gobert G.N."/>
            <person name="Jones M.K."/>
            <person name="Ragan M.A."/>
            <person name="McManus D.P."/>
            <person name="Krause L."/>
        </authorList>
    </citation>
    <scope>NUCLEOTIDE SEQUENCE [LARGE SCALE GENOMIC DNA]</scope>
    <source>
        <strain evidence="1 2">IND2009</strain>
    </source>
</reference>
<evidence type="ECO:0000313" key="1">
    <source>
        <dbReference type="EMBL" id="KAA3674795.1"/>
    </source>
</evidence>
<evidence type="ECO:0000313" key="2">
    <source>
        <dbReference type="Proteomes" id="UP000324629"/>
    </source>
</evidence>
<proteinExistence type="predicted"/>
<organism evidence="1 2">
    <name type="scientific">Paragonimus westermani</name>
    <dbReference type="NCBI Taxonomy" id="34504"/>
    <lineage>
        <taxon>Eukaryota</taxon>
        <taxon>Metazoa</taxon>
        <taxon>Spiralia</taxon>
        <taxon>Lophotrochozoa</taxon>
        <taxon>Platyhelminthes</taxon>
        <taxon>Trematoda</taxon>
        <taxon>Digenea</taxon>
        <taxon>Plagiorchiida</taxon>
        <taxon>Troglotremata</taxon>
        <taxon>Troglotrematidae</taxon>
        <taxon>Paragonimus</taxon>
    </lineage>
</organism>
<sequence length="160" mass="18716">MVHLIRSSFLFVTEFYIPGFLGVMHQPRRQNFRRRGPVETVSRPSLLNIFDQGNKTFASLNNNTLDILDHCKPNNEADVNVRLILLLSHTVRLTVIRECWNYTGAQISIRILYSKAYSTHGVLKNWRQRKLKRHRGHMSDRDFLTESTKHYQHCVPGDVV</sequence>
<protein>
    <submittedName>
        <fullName evidence="1">Uncharacterized protein</fullName>
    </submittedName>
</protein>
<keyword evidence="2" id="KW-1185">Reference proteome</keyword>
<dbReference type="Proteomes" id="UP000324629">
    <property type="component" value="Unassembled WGS sequence"/>
</dbReference>
<comment type="caution">
    <text evidence="1">The sequence shown here is derived from an EMBL/GenBank/DDBJ whole genome shotgun (WGS) entry which is preliminary data.</text>
</comment>
<gene>
    <name evidence="1" type="ORF">DEA37_0013537</name>
</gene>